<keyword evidence="2" id="KW-1185">Reference proteome</keyword>
<protein>
    <submittedName>
        <fullName evidence="1">Uncharacterized protein</fullName>
    </submittedName>
</protein>
<dbReference type="AlphaFoldDB" id="A0A075N1Q3"/>
<dbReference type="EMBL" id="CP007174">
    <property type="protein sequence ID" value="AIF85389.1"/>
    <property type="molecule type" value="Genomic_DNA"/>
</dbReference>
<proteinExistence type="predicted"/>
<evidence type="ECO:0000313" key="2">
    <source>
        <dbReference type="Proteomes" id="UP000028194"/>
    </source>
</evidence>
<dbReference type="KEGG" id="nev:NTE_03361"/>
<reference evidence="1 2" key="1">
    <citation type="journal article" date="2014" name="PLoS ONE">
        <title>Genome Sequence of Candidatus Nitrososphaera evergladensis from Group I.1b Enriched from Everglades Soil Reveals Novel Genomic Features of the Ammonia-Oxidizing Archaea.</title>
        <authorList>
            <person name="Zhalnina K.V."/>
            <person name="Dias R."/>
            <person name="Leonard M.T."/>
            <person name="Dorr de Quadros P."/>
            <person name="Camargo F.A."/>
            <person name="Drew J.C."/>
            <person name="Farmerie W.G."/>
            <person name="Daroub S.H."/>
            <person name="Triplett E.W."/>
        </authorList>
    </citation>
    <scope>NUCLEOTIDE SEQUENCE [LARGE SCALE GENOMIC DNA]</scope>
    <source>
        <strain evidence="1 2">SR1</strain>
    </source>
</reference>
<dbReference type="HOGENOM" id="CLU_3263612_0_0_2"/>
<sequence>MYVYEIARNRSQYHKMLFVTMHIASGTSEGQLSYFPTADLP</sequence>
<accession>A0A075N1Q3</accession>
<gene>
    <name evidence="1" type="ORF">NTE_03361</name>
</gene>
<dbReference type="Proteomes" id="UP000028194">
    <property type="component" value="Chromosome"/>
</dbReference>
<name>A0A075N1Q3_9ARCH</name>
<evidence type="ECO:0000313" key="1">
    <source>
        <dbReference type="EMBL" id="AIF85389.1"/>
    </source>
</evidence>
<dbReference type="STRING" id="1459636.NTE_03361"/>
<organism evidence="1 2">
    <name type="scientific">Candidatus Nitrososphaera evergladensis SR1</name>
    <dbReference type="NCBI Taxonomy" id="1459636"/>
    <lineage>
        <taxon>Archaea</taxon>
        <taxon>Nitrososphaerota</taxon>
        <taxon>Nitrososphaeria</taxon>
        <taxon>Nitrososphaerales</taxon>
        <taxon>Nitrososphaeraceae</taxon>
        <taxon>Nitrososphaera</taxon>
    </lineage>
</organism>